<feature type="compositionally biased region" description="Basic and acidic residues" evidence="13">
    <location>
        <begin position="486"/>
        <end position="497"/>
    </location>
</feature>
<dbReference type="GeneID" id="89969843"/>
<dbReference type="GO" id="GO:0004674">
    <property type="term" value="F:protein serine/threonine kinase activity"/>
    <property type="evidence" value="ECO:0007669"/>
    <property type="project" value="UniProtKB-EC"/>
</dbReference>
<comment type="catalytic activity">
    <reaction evidence="10">
        <text>L-threonyl-[protein] + ATP = O-phospho-L-threonyl-[protein] + ADP + H(+)</text>
        <dbReference type="Rhea" id="RHEA:46608"/>
        <dbReference type="Rhea" id="RHEA-COMP:11060"/>
        <dbReference type="Rhea" id="RHEA-COMP:11605"/>
        <dbReference type="ChEBI" id="CHEBI:15378"/>
        <dbReference type="ChEBI" id="CHEBI:30013"/>
        <dbReference type="ChEBI" id="CHEBI:30616"/>
        <dbReference type="ChEBI" id="CHEBI:61977"/>
        <dbReference type="ChEBI" id="CHEBI:456216"/>
        <dbReference type="EC" id="2.7.11.1"/>
    </reaction>
</comment>
<evidence type="ECO:0000256" key="3">
    <source>
        <dbReference type="ARBA" id="ARBA00011534"/>
    </source>
</evidence>
<evidence type="ECO:0000256" key="10">
    <source>
        <dbReference type="ARBA" id="ARBA00047899"/>
    </source>
</evidence>
<feature type="region of interest" description="Disordered" evidence="13">
    <location>
        <begin position="477"/>
        <end position="497"/>
    </location>
</feature>
<reference evidence="15 16" key="1">
    <citation type="submission" date="2023-08" db="EMBL/GenBank/DDBJ databases">
        <title>Black Yeasts Isolated from many extreme environments.</title>
        <authorList>
            <person name="Coleine C."/>
            <person name="Stajich J.E."/>
            <person name="Selbmann L."/>
        </authorList>
    </citation>
    <scope>NUCLEOTIDE SEQUENCE [LARGE SCALE GENOMIC DNA]</scope>
    <source>
        <strain evidence="15 16">CCFEE 5792</strain>
    </source>
</reference>
<dbReference type="EC" id="2.7.11.1" evidence="4"/>
<evidence type="ECO:0000256" key="11">
    <source>
        <dbReference type="ARBA" id="ARBA00048679"/>
    </source>
</evidence>
<feature type="compositionally biased region" description="Polar residues" evidence="13">
    <location>
        <begin position="991"/>
        <end position="1012"/>
    </location>
</feature>
<dbReference type="GO" id="GO:0005524">
    <property type="term" value="F:ATP binding"/>
    <property type="evidence" value="ECO:0007669"/>
    <property type="project" value="UniProtKB-UniRule"/>
</dbReference>
<dbReference type="Pfam" id="PF20233">
    <property type="entry name" value="DUF6590"/>
    <property type="match status" value="1"/>
</dbReference>
<dbReference type="Proteomes" id="UP001358417">
    <property type="component" value="Unassembled WGS sequence"/>
</dbReference>
<comment type="subunit">
    <text evidence="3">Component of the EKC/KEOPS complex composed of at least BUD32, CGI121, GON7, KAE1 and PCC1; the whole complex dimerizes.</text>
</comment>
<dbReference type="InterPro" id="IPR046497">
    <property type="entry name" value="DUF6590"/>
</dbReference>
<evidence type="ECO:0000256" key="12">
    <source>
        <dbReference type="PROSITE-ProRule" id="PRU10141"/>
    </source>
</evidence>
<accession>A0AAV9NGV3</accession>
<feature type="region of interest" description="Disordered" evidence="13">
    <location>
        <begin position="954"/>
        <end position="1026"/>
    </location>
</feature>
<evidence type="ECO:0000313" key="16">
    <source>
        <dbReference type="Proteomes" id="UP001358417"/>
    </source>
</evidence>
<dbReference type="InterPro" id="IPR008266">
    <property type="entry name" value="Tyr_kinase_AS"/>
</dbReference>
<feature type="region of interest" description="Disordered" evidence="13">
    <location>
        <begin position="236"/>
        <end position="258"/>
    </location>
</feature>
<comment type="catalytic activity">
    <reaction evidence="11">
        <text>L-seryl-[protein] + ATP = O-phospho-L-seryl-[protein] + ADP + H(+)</text>
        <dbReference type="Rhea" id="RHEA:17989"/>
        <dbReference type="Rhea" id="RHEA-COMP:9863"/>
        <dbReference type="Rhea" id="RHEA-COMP:11604"/>
        <dbReference type="ChEBI" id="CHEBI:15378"/>
        <dbReference type="ChEBI" id="CHEBI:29999"/>
        <dbReference type="ChEBI" id="CHEBI:30616"/>
        <dbReference type="ChEBI" id="CHEBI:83421"/>
        <dbReference type="ChEBI" id="CHEBI:456216"/>
        <dbReference type="EC" id="2.7.11.1"/>
    </reaction>
</comment>
<dbReference type="SUPFAM" id="SSF52540">
    <property type="entry name" value="P-loop containing nucleoside triphosphate hydrolases"/>
    <property type="match status" value="1"/>
</dbReference>
<evidence type="ECO:0000256" key="5">
    <source>
        <dbReference type="ARBA" id="ARBA00013948"/>
    </source>
</evidence>
<keyword evidence="7" id="KW-0779">Telomere</keyword>
<keyword evidence="12" id="KW-0067">ATP-binding</keyword>
<organism evidence="15 16">
    <name type="scientific">Exophiala bonariae</name>
    <dbReference type="NCBI Taxonomy" id="1690606"/>
    <lineage>
        <taxon>Eukaryota</taxon>
        <taxon>Fungi</taxon>
        <taxon>Dikarya</taxon>
        <taxon>Ascomycota</taxon>
        <taxon>Pezizomycotina</taxon>
        <taxon>Eurotiomycetes</taxon>
        <taxon>Chaetothyriomycetidae</taxon>
        <taxon>Chaetothyriales</taxon>
        <taxon>Herpotrichiellaceae</taxon>
        <taxon>Exophiala</taxon>
    </lineage>
</organism>
<evidence type="ECO:0000313" key="15">
    <source>
        <dbReference type="EMBL" id="KAK5054731.1"/>
    </source>
</evidence>
<feature type="compositionally biased region" description="Polar residues" evidence="13">
    <location>
        <begin position="236"/>
        <end position="245"/>
    </location>
</feature>
<dbReference type="CDD" id="cd00180">
    <property type="entry name" value="PKc"/>
    <property type="match status" value="1"/>
</dbReference>
<dbReference type="InterPro" id="IPR027417">
    <property type="entry name" value="P-loop_NTPase"/>
</dbReference>
<evidence type="ECO:0000256" key="8">
    <source>
        <dbReference type="ARBA" id="ARBA00030980"/>
    </source>
</evidence>
<evidence type="ECO:0000256" key="6">
    <source>
        <dbReference type="ARBA" id="ARBA00019973"/>
    </source>
</evidence>
<gene>
    <name evidence="15" type="ORF">LTR84_001623</name>
</gene>
<dbReference type="PANTHER" id="PTHR35391">
    <property type="entry name" value="C2H2-TYPE DOMAIN-CONTAINING PROTEIN-RELATED"/>
    <property type="match status" value="1"/>
</dbReference>
<dbReference type="InterPro" id="IPR017441">
    <property type="entry name" value="Protein_kinase_ATP_BS"/>
</dbReference>
<comment type="function">
    <text evidence="1">Component of the EKC/KEOPS complex that is required for the formation of a threonylcarbamoyl group on adenosine at position 37 (t(6)A37) in tRNAs that read codons beginning with adenine. The complex is probably involved in the transfer of the threonylcarbamoyl moiety of threonylcarbamoyl-AMP (TC-AMP) to the N6 group of A37. BUD32 has ATPase activity in the context of the EKC/KEOPS complex and likely plays a supporting role to the catalytic subunit KAE1. The EKC/KEOPS complex also promotes both telomere uncapping and telomere elongation. The complex is required for efficient recruitment of transcriptional coactivators.</text>
</comment>
<dbReference type="Pfam" id="PF00069">
    <property type="entry name" value="Pkinase"/>
    <property type="match status" value="1"/>
</dbReference>
<evidence type="ECO:0000256" key="4">
    <source>
        <dbReference type="ARBA" id="ARBA00012513"/>
    </source>
</evidence>
<dbReference type="Gene3D" id="1.10.510.10">
    <property type="entry name" value="Transferase(Phosphotransferase) domain 1"/>
    <property type="match status" value="1"/>
</dbReference>
<feature type="compositionally biased region" description="Polar residues" evidence="13">
    <location>
        <begin position="100"/>
        <end position="115"/>
    </location>
</feature>
<feature type="region of interest" description="Disordered" evidence="13">
    <location>
        <begin position="525"/>
        <end position="549"/>
    </location>
</feature>
<proteinExistence type="predicted"/>
<feature type="region of interest" description="Disordered" evidence="13">
    <location>
        <begin position="94"/>
        <end position="122"/>
    </location>
</feature>
<evidence type="ECO:0000256" key="2">
    <source>
        <dbReference type="ARBA" id="ARBA00004574"/>
    </source>
</evidence>
<evidence type="ECO:0000256" key="9">
    <source>
        <dbReference type="ARBA" id="ARBA00033194"/>
    </source>
</evidence>
<dbReference type="PROSITE" id="PS50011">
    <property type="entry name" value="PROTEIN_KINASE_DOM"/>
    <property type="match status" value="1"/>
</dbReference>
<dbReference type="PROSITE" id="PS00109">
    <property type="entry name" value="PROTEIN_KINASE_TYR"/>
    <property type="match status" value="1"/>
</dbReference>
<keyword evidence="12" id="KW-0547">Nucleotide-binding</keyword>
<evidence type="ECO:0000256" key="7">
    <source>
        <dbReference type="ARBA" id="ARBA00022895"/>
    </source>
</evidence>
<dbReference type="GO" id="GO:0000781">
    <property type="term" value="C:chromosome, telomeric region"/>
    <property type="evidence" value="ECO:0007669"/>
    <property type="project" value="UniProtKB-SubCell"/>
</dbReference>
<evidence type="ECO:0000256" key="13">
    <source>
        <dbReference type="SAM" id="MobiDB-lite"/>
    </source>
</evidence>
<keyword evidence="7" id="KW-0158">Chromosome</keyword>
<feature type="domain" description="Protein kinase" evidence="14">
    <location>
        <begin position="1032"/>
        <end position="1316"/>
    </location>
</feature>
<keyword evidence="16" id="KW-1185">Reference proteome</keyword>
<protein>
    <recommendedName>
        <fullName evidence="6">EKC/KEOPS complex subunit BUD32</fullName>
        <ecNumber evidence="4">2.7.11.1</ecNumber>
    </recommendedName>
    <alternativeName>
        <fullName evidence="8 9">Atypical Serine/threonine protein kinase BUD32</fullName>
    </alternativeName>
    <alternativeName>
        <fullName evidence="5">EKC/KEOPS complex subunit bud32</fullName>
    </alternativeName>
</protein>
<dbReference type="SUPFAM" id="SSF56112">
    <property type="entry name" value="Protein kinase-like (PK-like)"/>
    <property type="match status" value="1"/>
</dbReference>
<feature type="region of interest" description="Disordered" evidence="13">
    <location>
        <begin position="1333"/>
        <end position="1354"/>
    </location>
</feature>
<dbReference type="PANTHER" id="PTHR35391:SF7">
    <property type="entry name" value="C2H2-TYPE DOMAIN-CONTAINING PROTEIN"/>
    <property type="match status" value="1"/>
</dbReference>
<name>A0AAV9NGV3_9EURO</name>
<comment type="caution">
    <text evidence="15">The sequence shown here is derived from an EMBL/GenBank/DDBJ whole genome shotgun (WGS) entry which is preliminary data.</text>
</comment>
<feature type="binding site" evidence="12">
    <location>
        <position position="1063"/>
    </location>
    <ligand>
        <name>ATP</name>
        <dbReference type="ChEBI" id="CHEBI:30616"/>
    </ligand>
</feature>
<sequence>MAQHPGRTPVIVDTLFERSRRSLDLLKVCASMRWSSLEVGWAERQLAAFLLWTSSIGVFAQGTVSADHRLRGHQDIRLLLEDLLESLETSLEQLQSQSQAQTTMPHSDSAVNASSHRVRDSGPQISISQLTESVEMAISYLTTLAISIRKSGTQYRDRRAERFAENSPEFKTTKDDMYDFLKSIRMSGIFRDHKSTTEEIARDLKLDSPLFERLVDCNMKRWSQFIYARHHDKSLSAITPNPNSQHAEHRNAPTGESVVDQVSSGVSKINLEGVVENSTPVESDGTIISRLSTAATPIEKGLFQSTLPAIGEDRSEVLIPNIAGSFIAGRVRLKYPPPPKTAASSKHFQCSCCRQLLPVEFAEQENWRKHVKSDLKPYVCLLEKCLQPNETFTDTKAWLSHMETEHNKTIVRWACNAKHDSPAVFPSEQEFVSHMKDMHPKVATKSQLPIITKRSGKPAAQMFINCPLCGWLPGFDPNRAGSGKEQGGKDPQDEANAMREKSKLNKHIAEHLQDIALRSLPEEAFPSEQDSIGSVTSSNSSTGSNATDLDITTSEVDFLSRQALEIDGSAPDHLLEQNPEKILDEKLPATQPSRNSYWGWLFTALTKIQLTRPELPNPFMCPHLEPLQFIDRPVLFRKLLTALRLSGARGNPGFQTLCLLTGPVGSGKTELATKFVYRLRRYDRNISIFWVSSPSYLDMVFISRSKFFSEIAHACWLPSDEEEYVRQWLSREGNGRWLIVMDINEELKRHSPEDVRQFIPACAHGSVLLLTTSSNPVLEQVAQTTSKEVLSDSVLNFTGLGLTSSKPHPKVSEKEVFIEEMTISESHAFVNSMASYELYEERVAQVVYATKPRLPRDLISAANAAWTVWYTKSRQMTREQEEITRLGLTNAASSSKMSIEQQENANLGLVSNHPENDHDVLASDQSPIGHTALGALENVSTEAEALANATVDKDISSSQVGGLRRPRALRSHRSEGNDNPAPPRTERSYRTIGNKSAGPSRSAASSFLSTFSPDDKPTPEIDAEGQEVGDGYVLGKQIGYGGYSIIREATHLDAGQFRRVAVKIVRTRITDVPAEDNEKIQFQLGYEVELWRFIDHPHLLQLDAVYELDEAWFCIMPLNQGGDLSDIVRAHREGITLTHAQSYSFQLASALRYLHDELKIVHRDVCLSNCLVQSALADKPGLLRLCNFGLARWTEKPAEGYPQRPNMAAALYTEGNLDFAAPELLKALSARSSPIISPKLDVWAYGVCIYSMVVGSLPFQNTFQPRLLMANLAGDWDRKLLTERGGDDCFELVKYCLAAAPMERWNMTDVLACLWLDLPDSLRGVEQIMSSSPEAAFDVSPGAHTVDSDDSRRRNESISVLSNAGISVTNESTSTALLQGSGRLDPQYERRPSSFYKIGAVFSALAHAETSFDQPKTYKGYASNQQVLTKGKYGQSIYSYVRRMVVVREGHSFCVCIPINTYTGRGLNKFRNAHGVVDQEEVNNHSIIHMSDTEPCYLSGEPGTNKNAISVRKAAPSQRLGVDSRLCYSQPSTVEHNITSMHVGQVTQECLGDLIQYYRAAQGH</sequence>
<evidence type="ECO:0000259" key="14">
    <source>
        <dbReference type="PROSITE" id="PS50011"/>
    </source>
</evidence>
<dbReference type="InterPro" id="IPR000719">
    <property type="entry name" value="Prot_kinase_dom"/>
</dbReference>
<dbReference type="EMBL" id="JAVRRD010000010">
    <property type="protein sequence ID" value="KAK5054731.1"/>
    <property type="molecule type" value="Genomic_DNA"/>
</dbReference>
<dbReference type="Gene3D" id="3.40.50.300">
    <property type="entry name" value="P-loop containing nucleotide triphosphate hydrolases"/>
    <property type="match status" value="1"/>
</dbReference>
<evidence type="ECO:0000256" key="1">
    <source>
        <dbReference type="ARBA" id="ARBA00003747"/>
    </source>
</evidence>
<dbReference type="InterPro" id="IPR011009">
    <property type="entry name" value="Kinase-like_dom_sf"/>
</dbReference>
<comment type="subcellular location">
    <subcellularLocation>
        <location evidence="2">Chromosome</location>
        <location evidence="2">Telomere</location>
    </subcellularLocation>
</comment>
<feature type="compositionally biased region" description="Low complexity" evidence="13">
    <location>
        <begin position="531"/>
        <end position="545"/>
    </location>
</feature>
<dbReference type="RefSeq" id="XP_064707504.1">
    <property type="nucleotide sequence ID" value="XM_064845246.1"/>
</dbReference>
<dbReference type="PROSITE" id="PS00107">
    <property type="entry name" value="PROTEIN_KINASE_ATP"/>
    <property type="match status" value="1"/>
</dbReference>